<proteinExistence type="predicted"/>
<accession>G0V817</accession>
<evidence type="ECO:0000313" key="4">
    <source>
        <dbReference type="Proteomes" id="UP000001640"/>
    </source>
</evidence>
<keyword evidence="1" id="KW-0175">Coiled coil</keyword>
<dbReference type="OrthoDB" id="21221at2759"/>
<gene>
    <name evidence="3" type="primary">NCAS0A10570</name>
    <name evidence="3" type="ordered locus">NCAS_0A10570</name>
</gene>
<dbReference type="EMBL" id="HE576752">
    <property type="protein sequence ID" value="CCC67615.1"/>
    <property type="molecule type" value="Genomic_DNA"/>
</dbReference>
<organism evidence="3 4">
    <name type="scientific">Naumovozyma castellii</name>
    <name type="common">Yeast</name>
    <name type="synonym">Saccharomyces castellii</name>
    <dbReference type="NCBI Taxonomy" id="27288"/>
    <lineage>
        <taxon>Eukaryota</taxon>
        <taxon>Fungi</taxon>
        <taxon>Dikarya</taxon>
        <taxon>Ascomycota</taxon>
        <taxon>Saccharomycotina</taxon>
        <taxon>Saccharomycetes</taxon>
        <taxon>Saccharomycetales</taxon>
        <taxon>Saccharomycetaceae</taxon>
        <taxon>Naumovozyma</taxon>
    </lineage>
</organism>
<reference key="2">
    <citation type="submission" date="2011-08" db="EMBL/GenBank/DDBJ databases">
        <title>Genome sequence of Naumovozyma castellii.</title>
        <authorList>
            <person name="Gordon J.L."/>
            <person name="Armisen D."/>
            <person name="Proux-Wera E."/>
            <person name="OhEigeartaigh S.S."/>
            <person name="Byrne K.P."/>
            <person name="Wolfe K.H."/>
        </authorList>
    </citation>
    <scope>NUCLEOTIDE SEQUENCE</scope>
    <source>
        <strain>Type strain:CBS 4309</strain>
    </source>
</reference>
<reference evidence="4" key="1">
    <citation type="journal article" date="2011" name="Proc. Natl. Acad. Sci. U.S.A.">
        <title>Evolutionary erosion of yeast sex chromosomes by mating-type switching accidents.</title>
        <authorList>
            <person name="Gordon J.L."/>
            <person name="Armisen D."/>
            <person name="Proux-Wera E."/>
            <person name="Oheigeartaigh S.S."/>
            <person name="Byrne K.P."/>
            <person name="Wolfe K.H."/>
        </authorList>
    </citation>
    <scope>NUCLEOTIDE SEQUENCE [LARGE SCALE GENOMIC DNA]</scope>
    <source>
        <strain evidence="4">ATCC 76901 / BCRC 22586 / CBS 4309 / NBRC 1992 / NRRL Y-12630</strain>
    </source>
</reference>
<protein>
    <submittedName>
        <fullName evidence="3">Uncharacterized protein</fullName>
    </submittedName>
</protein>
<dbReference type="KEGG" id="ncs:NCAS_0A10570"/>
<dbReference type="RefSeq" id="XP_003673996.1">
    <property type="nucleotide sequence ID" value="XM_003673948.1"/>
</dbReference>
<dbReference type="OMA" id="TISERMI"/>
<evidence type="ECO:0000313" key="3">
    <source>
        <dbReference type="EMBL" id="CCC67615.1"/>
    </source>
</evidence>
<dbReference type="STRING" id="1064592.G0V817"/>
<dbReference type="InParanoid" id="G0V817"/>
<dbReference type="AlphaFoldDB" id="G0V817"/>
<evidence type="ECO:0000256" key="2">
    <source>
        <dbReference type="SAM" id="MobiDB-lite"/>
    </source>
</evidence>
<keyword evidence="4" id="KW-1185">Reference proteome</keyword>
<dbReference type="Proteomes" id="UP000001640">
    <property type="component" value="Chromosome 1"/>
</dbReference>
<sequence>MNTHFFQNNQQQSGAFQTIPSSQTTGISNFNKNVPMNMYQYQHNQVNPDAILGDISFNSNARGSKNDVLSIKETQLSSLQIEMDHLKSILKERVQEQQKSVDDPNSHELLNVTNHELLFTRLNSLLQDKEREIKDIRFKYESMLTALALDPANPMKSYGQLDVEMISQKMVTQLETLTKENQEMSKLLNFEVSKSKNIELNLVRKENDELRKRLNQLEREAKAST</sequence>
<evidence type="ECO:0000256" key="1">
    <source>
        <dbReference type="SAM" id="Coils"/>
    </source>
</evidence>
<name>G0V817_NAUCA</name>
<dbReference type="HOGENOM" id="CLU_1230224_0_0_1"/>
<dbReference type="GeneID" id="96901094"/>
<feature type="region of interest" description="Disordered" evidence="2">
    <location>
        <begin position="1"/>
        <end position="22"/>
    </location>
</feature>
<feature type="coiled-coil region" evidence="1">
    <location>
        <begin position="193"/>
        <end position="220"/>
    </location>
</feature>